<proteinExistence type="inferred from homology"/>
<feature type="region of interest" description="Disordered" evidence="3">
    <location>
        <begin position="1"/>
        <end position="21"/>
    </location>
</feature>
<name>A0ABS6VQH0_9GAMM</name>
<evidence type="ECO:0000313" key="6">
    <source>
        <dbReference type="Proteomes" id="UP001166291"/>
    </source>
</evidence>
<dbReference type="NCBIfam" id="NF041025">
    <property type="entry name" value="antiphage_deaminase"/>
    <property type="match status" value="1"/>
</dbReference>
<evidence type="ECO:0000313" key="5">
    <source>
        <dbReference type="EMBL" id="MBW2940506.1"/>
    </source>
</evidence>
<evidence type="ECO:0000256" key="1">
    <source>
        <dbReference type="ARBA" id="ARBA00006576"/>
    </source>
</evidence>
<dbReference type="PANTHER" id="PTHR11086">
    <property type="entry name" value="DEOXYCYTIDYLATE DEAMINASE-RELATED"/>
    <property type="match status" value="1"/>
</dbReference>
<dbReference type="InterPro" id="IPR015517">
    <property type="entry name" value="dCMP_deaminase-rel"/>
</dbReference>
<dbReference type="RefSeq" id="WP_219042697.1">
    <property type="nucleotide sequence ID" value="NZ_JAHWDQ010000001.1"/>
</dbReference>
<sequence>MSANTAQKRKPSHKSNSEESFDDILSKKASQEIVIGLCGPVGCGIKDVTEKLENHLTASGYKVVSIRVSDLMQSFYKLYHSAYQSDKIIPELSEFIPSPSEKTLGRITKLQNLGNYLRNNFDLHFCAQLAINSISKWREDHPTLSDDPDKIATTERTAFIINQLKNPNEAQLLQEVYGNIFYLVGVLANDDKKIQRLKSLGGSGITEADAYQLISRDRKDDESHGQQLEKTMLYCDYYISYNSENLPRLNSHITRFINLCHNANGITPTLPEIGMYSAYSASLQSACLSRQVGAAICDDAGNILATGRNDVPKFGGGLYRPEDGDNDFRCIKKGEKCYNTEKINKLKYDIGEVIFNSLNNPLLAPGTESITKHKAITHAEAQAIAQKIADDTTVGSLIEFSRSIHAEMDAIVSLSRKANCSTEGATIYTTTFPCHNCARHIVASGIKKVIYIEPYEKSQAIELHEDSITKSEAATDKVIIQPFEGVSPQRFQQYFKASQPRKDKTTGQAIIKSIEVSVTNERAILSKYTQIEDKIAQRLSAQLGEQHAELDTSM</sequence>
<dbReference type="EMBL" id="JAHWDQ010000001">
    <property type="protein sequence ID" value="MBW2940506.1"/>
    <property type="molecule type" value="Genomic_DNA"/>
</dbReference>
<comment type="caution">
    <text evidence="5">The sequence shown here is derived from an EMBL/GenBank/DDBJ whole genome shotgun (WGS) entry which is preliminary data.</text>
</comment>
<keyword evidence="6" id="KW-1185">Reference proteome</keyword>
<gene>
    <name evidence="5" type="ORF">KXJ70_06965</name>
</gene>
<accession>A0ABS6VQH0</accession>
<protein>
    <recommendedName>
        <fullName evidence="4">CMP/dCMP-type deaminase domain-containing protein</fullName>
    </recommendedName>
</protein>
<dbReference type="InterPro" id="IPR016192">
    <property type="entry name" value="APOBEC/CMP_deaminase_Zn-bd"/>
</dbReference>
<organism evidence="5 6">
    <name type="scientific">Zhongshania aquimaris</name>
    <dbReference type="NCBI Taxonomy" id="2857107"/>
    <lineage>
        <taxon>Bacteria</taxon>
        <taxon>Pseudomonadati</taxon>
        <taxon>Pseudomonadota</taxon>
        <taxon>Gammaproteobacteria</taxon>
        <taxon>Cellvibrionales</taxon>
        <taxon>Spongiibacteraceae</taxon>
        <taxon>Zhongshania</taxon>
    </lineage>
</organism>
<dbReference type="Proteomes" id="UP001166291">
    <property type="component" value="Unassembled WGS sequence"/>
</dbReference>
<comment type="similarity">
    <text evidence="1">Belongs to the cytidine and deoxycytidylate deaminase family.</text>
</comment>
<dbReference type="Pfam" id="PF00383">
    <property type="entry name" value="dCMP_cyt_deam_1"/>
    <property type="match status" value="1"/>
</dbReference>
<dbReference type="PROSITE" id="PS00903">
    <property type="entry name" value="CYT_DCMP_DEAMINASES_1"/>
    <property type="match status" value="1"/>
</dbReference>
<dbReference type="PROSITE" id="PS51747">
    <property type="entry name" value="CYT_DCMP_DEAMINASES_2"/>
    <property type="match status" value="1"/>
</dbReference>
<evidence type="ECO:0000256" key="3">
    <source>
        <dbReference type="SAM" id="MobiDB-lite"/>
    </source>
</evidence>
<evidence type="ECO:0000256" key="2">
    <source>
        <dbReference type="ARBA" id="ARBA00022801"/>
    </source>
</evidence>
<dbReference type="PANTHER" id="PTHR11086:SF18">
    <property type="entry name" value="DEOXYCYTIDYLATE DEAMINASE"/>
    <property type="match status" value="1"/>
</dbReference>
<reference evidence="5" key="1">
    <citation type="submission" date="2021-07" db="EMBL/GenBank/DDBJ databases">
        <title>Zhongshania sp. CAU 1632 isolated from seawater.</title>
        <authorList>
            <person name="Kim W."/>
        </authorList>
    </citation>
    <scope>NUCLEOTIDE SEQUENCE</scope>
    <source>
        <strain evidence="5">CAU 1632</strain>
    </source>
</reference>
<keyword evidence="2" id="KW-0378">Hydrolase</keyword>
<dbReference type="InterPro" id="IPR002125">
    <property type="entry name" value="CMP_dCMP_dom"/>
</dbReference>
<feature type="domain" description="CMP/dCMP-type deaminase" evidence="4">
    <location>
        <begin position="269"/>
        <end position="471"/>
    </location>
</feature>
<evidence type="ECO:0000259" key="4">
    <source>
        <dbReference type="PROSITE" id="PS51747"/>
    </source>
</evidence>